<name>A0ABT7IJT2_9GAMM</name>
<evidence type="ECO:0000256" key="2">
    <source>
        <dbReference type="ARBA" id="ARBA00021549"/>
    </source>
</evidence>
<dbReference type="RefSeq" id="WP_285393175.1">
    <property type="nucleotide sequence ID" value="NZ_JASSVS010000013.1"/>
</dbReference>
<feature type="domain" description="General secretion pathway GspH" evidence="12">
    <location>
        <begin position="47"/>
        <end position="163"/>
    </location>
</feature>
<accession>A0ABT7IJT2</accession>
<dbReference type="InterPro" id="IPR022346">
    <property type="entry name" value="T2SS_GspH"/>
</dbReference>
<evidence type="ECO:0000313" key="13">
    <source>
        <dbReference type="EMBL" id="MDL0433413.1"/>
    </source>
</evidence>
<evidence type="ECO:0000256" key="8">
    <source>
        <dbReference type="ARBA" id="ARBA00023136"/>
    </source>
</evidence>
<dbReference type="EMBL" id="JASSVS010000013">
    <property type="protein sequence ID" value="MDL0433413.1"/>
    <property type="molecule type" value="Genomic_DNA"/>
</dbReference>
<keyword evidence="4" id="KW-0488">Methylation</keyword>
<keyword evidence="14" id="KW-1185">Reference proteome</keyword>
<evidence type="ECO:0000256" key="9">
    <source>
        <dbReference type="ARBA" id="ARBA00025772"/>
    </source>
</evidence>
<dbReference type="InterPro" id="IPR012902">
    <property type="entry name" value="N_methyl_site"/>
</dbReference>
<evidence type="ECO:0000256" key="7">
    <source>
        <dbReference type="ARBA" id="ARBA00022989"/>
    </source>
</evidence>
<dbReference type="InterPro" id="IPR045584">
    <property type="entry name" value="Pilin-like"/>
</dbReference>
<evidence type="ECO:0000256" key="10">
    <source>
        <dbReference type="ARBA" id="ARBA00030775"/>
    </source>
</evidence>
<keyword evidence="8 11" id="KW-0472">Membrane</keyword>
<comment type="similarity">
    <text evidence="9">Belongs to the GSP H family.</text>
</comment>
<dbReference type="NCBIfam" id="TIGR02532">
    <property type="entry name" value="IV_pilin_GFxxxE"/>
    <property type="match status" value="1"/>
</dbReference>
<dbReference type="Pfam" id="PF12019">
    <property type="entry name" value="GspH"/>
    <property type="match status" value="1"/>
</dbReference>
<sequence>MSNKFSRNGFTLIELLITLTLVGIIAGIAVPSFRNIIVSNSVSFSRDEFFTVLNYARSEAIKSGTSVTICKSANATSCDDSLSWNDGWLVFVDRNQDGNLDTDDRVVRSVAGLEGAVSMSHGGSDDRITYNSRGMLLRGDGLITFAHSSDSKYDRTVDLGVTGRAMKGS</sequence>
<dbReference type="Gene3D" id="3.55.40.10">
    <property type="entry name" value="minor pseudopilin epsh domain"/>
    <property type="match status" value="1"/>
</dbReference>
<proteinExistence type="inferred from homology"/>
<organism evidence="13 14">
    <name type="scientific">Marinobacter azerbaijanicus</name>
    <dbReference type="NCBI Taxonomy" id="3050455"/>
    <lineage>
        <taxon>Bacteria</taxon>
        <taxon>Pseudomonadati</taxon>
        <taxon>Pseudomonadota</taxon>
        <taxon>Gammaproteobacteria</taxon>
        <taxon>Pseudomonadales</taxon>
        <taxon>Marinobacteraceae</taxon>
        <taxon>Marinobacter</taxon>
    </lineage>
</organism>
<keyword evidence="3" id="KW-1003">Cell membrane</keyword>
<protein>
    <recommendedName>
        <fullName evidence="2">Type II secretion system protein H</fullName>
    </recommendedName>
    <alternativeName>
        <fullName evidence="10">General secretion pathway protein H</fullName>
    </alternativeName>
</protein>
<evidence type="ECO:0000256" key="1">
    <source>
        <dbReference type="ARBA" id="ARBA00004377"/>
    </source>
</evidence>
<keyword evidence="6 11" id="KW-0812">Transmembrane</keyword>
<evidence type="ECO:0000256" key="5">
    <source>
        <dbReference type="ARBA" id="ARBA00022519"/>
    </source>
</evidence>
<dbReference type="Pfam" id="PF07963">
    <property type="entry name" value="N_methyl"/>
    <property type="match status" value="1"/>
</dbReference>
<feature type="transmembrane region" description="Helical" evidence="11">
    <location>
        <begin position="12"/>
        <end position="33"/>
    </location>
</feature>
<comment type="subcellular location">
    <subcellularLocation>
        <location evidence="1">Cell inner membrane</location>
        <topology evidence="1">Single-pass membrane protein</topology>
    </subcellularLocation>
</comment>
<dbReference type="SUPFAM" id="SSF54523">
    <property type="entry name" value="Pili subunits"/>
    <property type="match status" value="1"/>
</dbReference>
<reference evidence="13 14" key="1">
    <citation type="submission" date="2023-06" db="EMBL/GenBank/DDBJ databases">
        <title>Marinobacter azerbaijanicus a moderately halophilic, isolated from Urmia Lake in Azerbaijan region of Iran.</title>
        <authorList>
            <person name="Sanchez-Porro C."/>
            <person name="Aghdam E.M."/>
            <person name="Saheb S.M."/>
            <person name="Tarhriz V."/>
            <person name="Kazemi E."/>
            <person name="Ammozegar M.A."/>
            <person name="Ventosa A."/>
            <person name="Hejazi M.S."/>
        </authorList>
    </citation>
    <scope>NUCLEOTIDE SEQUENCE [LARGE SCALE GENOMIC DNA]</scope>
    <source>
        <strain evidence="13 14">TBZ242</strain>
    </source>
</reference>
<gene>
    <name evidence="13" type="ORF">QPM17_19920</name>
</gene>
<evidence type="ECO:0000259" key="12">
    <source>
        <dbReference type="Pfam" id="PF12019"/>
    </source>
</evidence>
<evidence type="ECO:0000313" key="14">
    <source>
        <dbReference type="Proteomes" id="UP001227964"/>
    </source>
</evidence>
<evidence type="ECO:0000256" key="3">
    <source>
        <dbReference type="ARBA" id="ARBA00022475"/>
    </source>
</evidence>
<keyword evidence="5" id="KW-0997">Cell inner membrane</keyword>
<comment type="caution">
    <text evidence="13">The sequence shown here is derived from an EMBL/GenBank/DDBJ whole genome shotgun (WGS) entry which is preliminary data.</text>
</comment>
<evidence type="ECO:0000256" key="11">
    <source>
        <dbReference type="SAM" id="Phobius"/>
    </source>
</evidence>
<keyword evidence="7 11" id="KW-1133">Transmembrane helix</keyword>
<evidence type="ECO:0000256" key="6">
    <source>
        <dbReference type="ARBA" id="ARBA00022692"/>
    </source>
</evidence>
<evidence type="ECO:0000256" key="4">
    <source>
        <dbReference type="ARBA" id="ARBA00022481"/>
    </source>
</evidence>
<dbReference type="Proteomes" id="UP001227964">
    <property type="component" value="Unassembled WGS sequence"/>
</dbReference>